<evidence type="ECO:0008006" key="3">
    <source>
        <dbReference type="Google" id="ProtNLM"/>
    </source>
</evidence>
<organism evidence="2">
    <name type="scientific">Rhizophora mucronata</name>
    <name type="common">Asiatic mangrove</name>
    <dbReference type="NCBI Taxonomy" id="61149"/>
    <lineage>
        <taxon>Eukaryota</taxon>
        <taxon>Viridiplantae</taxon>
        <taxon>Streptophyta</taxon>
        <taxon>Embryophyta</taxon>
        <taxon>Tracheophyta</taxon>
        <taxon>Spermatophyta</taxon>
        <taxon>Magnoliopsida</taxon>
        <taxon>eudicotyledons</taxon>
        <taxon>Gunneridae</taxon>
        <taxon>Pentapetalae</taxon>
        <taxon>rosids</taxon>
        <taxon>fabids</taxon>
        <taxon>Malpighiales</taxon>
        <taxon>Rhizophoraceae</taxon>
        <taxon>Rhizophora</taxon>
    </lineage>
</organism>
<accession>A0A2P2QE27</accession>
<proteinExistence type="predicted"/>
<name>A0A2P2QE27_RHIMU</name>
<dbReference type="AlphaFoldDB" id="A0A2P2QE27"/>
<sequence length="62" mass="6994">MCVCTSILVLHTWMCLNTRNTRESSENPKRIHKKGIKDIMAICSPKSHAANAKALNQKRTLT</sequence>
<feature type="signal peptide" evidence="1">
    <location>
        <begin position="1"/>
        <end position="18"/>
    </location>
</feature>
<keyword evidence="1" id="KW-0732">Signal</keyword>
<evidence type="ECO:0000256" key="1">
    <source>
        <dbReference type="SAM" id="SignalP"/>
    </source>
</evidence>
<feature type="chain" id="PRO_5015168207" description="Secreted protein" evidence="1">
    <location>
        <begin position="19"/>
        <end position="62"/>
    </location>
</feature>
<dbReference type="EMBL" id="GGEC01084806">
    <property type="protein sequence ID" value="MBX65290.1"/>
    <property type="molecule type" value="Transcribed_RNA"/>
</dbReference>
<reference evidence="2" key="1">
    <citation type="submission" date="2018-02" db="EMBL/GenBank/DDBJ databases">
        <title>Rhizophora mucronata_Transcriptome.</title>
        <authorList>
            <person name="Meera S.P."/>
            <person name="Sreeshan A."/>
            <person name="Augustine A."/>
        </authorList>
    </citation>
    <scope>NUCLEOTIDE SEQUENCE</scope>
    <source>
        <tissue evidence="2">Leaf</tissue>
    </source>
</reference>
<evidence type="ECO:0000313" key="2">
    <source>
        <dbReference type="EMBL" id="MBX65290.1"/>
    </source>
</evidence>
<protein>
    <recommendedName>
        <fullName evidence="3">Secreted protein</fullName>
    </recommendedName>
</protein>